<dbReference type="Gene3D" id="3.30.1460.40">
    <property type="entry name" value="[NiFe]-hydrogenase assembly chaperone, HybE"/>
    <property type="match status" value="1"/>
</dbReference>
<organism evidence="2 3">
    <name type="scientific">Aggregatibacter actinomycetemcomitans serotype e str. SC1083</name>
    <dbReference type="NCBI Taxonomy" id="907488"/>
    <lineage>
        <taxon>Bacteria</taxon>
        <taxon>Pseudomonadati</taxon>
        <taxon>Pseudomonadota</taxon>
        <taxon>Gammaproteobacteria</taxon>
        <taxon>Pasteurellales</taxon>
        <taxon>Pasteurellaceae</taxon>
        <taxon>Aggregatibacter</taxon>
    </lineage>
</organism>
<dbReference type="EMBL" id="AEJM01000016">
    <property type="protein sequence ID" value="EGY34512.1"/>
    <property type="molecule type" value="Genomic_DNA"/>
</dbReference>
<dbReference type="Pfam" id="PF11939">
    <property type="entry name" value="NiFe-hyd_HybE"/>
    <property type="match status" value="1"/>
</dbReference>
<protein>
    <submittedName>
        <fullName evidence="2">Hydrogenase-2 operon protein HybE</fullName>
    </submittedName>
</protein>
<name>G4A7V8_AGGAC</name>
<accession>G4A7V8</accession>
<reference evidence="2 3" key="1">
    <citation type="submission" date="2010-10" db="EMBL/GenBank/DDBJ databases">
        <authorList>
            <person name="Chen C."/>
            <person name="Kittichotirat W."/>
            <person name="Asikainen S."/>
            <person name="Bumgarner R."/>
        </authorList>
    </citation>
    <scope>NUCLEOTIDE SEQUENCE [LARGE SCALE GENOMIC DNA]</scope>
    <source>
        <strain evidence="2 3">SC1083</strain>
    </source>
</reference>
<dbReference type="RefSeq" id="WP_005556998.1">
    <property type="nucleotide sequence ID" value="NZ_AEJM01000016.1"/>
</dbReference>
<dbReference type="AlphaFoldDB" id="G4A7V8"/>
<gene>
    <name evidence="2" type="ORF">SC1083_0904</name>
</gene>
<dbReference type="NCBIfam" id="NF007776">
    <property type="entry name" value="PRK10465.1"/>
    <property type="match status" value="1"/>
</dbReference>
<evidence type="ECO:0000313" key="2">
    <source>
        <dbReference type="EMBL" id="EGY34512.1"/>
    </source>
</evidence>
<dbReference type="Proteomes" id="UP000005508">
    <property type="component" value="Unassembled WGS sequence"/>
</dbReference>
<dbReference type="SMR" id="G4A7V8"/>
<dbReference type="InterPro" id="IPR038530">
    <property type="entry name" value="NiFe-hyd_HybE_sf"/>
</dbReference>
<evidence type="ECO:0000313" key="3">
    <source>
        <dbReference type="Proteomes" id="UP000005508"/>
    </source>
</evidence>
<dbReference type="NCBIfam" id="TIGR03993">
    <property type="entry name" value="hydrog_HybE"/>
    <property type="match status" value="1"/>
</dbReference>
<comment type="similarity">
    <text evidence="1">Belongs to the HupJ family.</text>
</comment>
<dbReference type="InterPro" id="IPR023994">
    <property type="entry name" value="NiFe-hyd_HybE"/>
</dbReference>
<dbReference type="PATRIC" id="fig|907488.3.peg.891"/>
<sequence>MYRHEKTPQKTTALFTPITGFEENPTDIFLADMQTIQPEMQDLPFFHRGIECFCPRFVLFEEQWVGTVLTPWMISVVILPGPQQIWEPRELGDKITVQLPYKALTFTVSGIENVPQYLSCSLHYPLDPNLTQAQAVQLTQDCLRMILSMPTKQPKFDPDRRNLFNAMIK</sequence>
<evidence type="ECO:0000256" key="1">
    <source>
        <dbReference type="ARBA" id="ARBA00006532"/>
    </source>
</evidence>
<comment type="caution">
    <text evidence="2">The sequence shown here is derived from an EMBL/GenBank/DDBJ whole genome shotgun (WGS) entry which is preliminary data.</text>
</comment>
<proteinExistence type="inferred from homology"/>